<reference evidence="3" key="1">
    <citation type="submission" date="2016-07" db="EMBL/GenBank/DDBJ databases">
        <title>Sequence Frankia sp. strain CcI1.17.</title>
        <authorList>
            <person name="Ghodhbane-Gtari F."/>
            <person name="Swanson E."/>
            <person name="Gueddou A."/>
            <person name="Morris K."/>
            <person name="Hezbri K."/>
            <person name="Ktari A."/>
            <person name="Nouioui I."/>
            <person name="Abebe-Akele F."/>
            <person name="Simpson S."/>
            <person name="Thomas K."/>
            <person name="Gtari M."/>
            <person name="Tisa L.S."/>
            <person name="Hurst S."/>
        </authorList>
    </citation>
    <scope>NUCLEOTIDE SEQUENCE [LARGE SCALE GENOMIC DNA]</scope>
    <source>
        <strain evidence="3">Cc1.17</strain>
    </source>
</reference>
<sequence length="75" mass="7370">MAPAGLPDGRASPTLARLPAGSSSAGTSTSTSTGNGNGAGSNDQGFPERPDQHWTTRLEAGAGRAGTPHGAPQSR</sequence>
<keyword evidence="3" id="KW-1185">Reference proteome</keyword>
<evidence type="ECO:0000313" key="3">
    <source>
        <dbReference type="Proteomes" id="UP000179627"/>
    </source>
</evidence>
<accession>A0A1S1QRD0</accession>
<gene>
    <name evidence="2" type="ORF">CC117_04490</name>
</gene>
<name>A0A1S1QRD0_9ACTN</name>
<proteinExistence type="predicted"/>
<evidence type="ECO:0000313" key="2">
    <source>
        <dbReference type="EMBL" id="OHV35855.1"/>
    </source>
</evidence>
<dbReference type="EMBL" id="MBLM01000119">
    <property type="protein sequence ID" value="OHV35855.1"/>
    <property type="molecule type" value="Genomic_DNA"/>
</dbReference>
<dbReference type="Proteomes" id="UP000179627">
    <property type="component" value="Unassembled WGS sequence"/>
</dbReference>
<comment type="caution">
    <text evidence="2">The sequence shown here is derived from an EMBL/GenBank/DDBJ whole genome shotgun (WGS) entry which is preliminary data.</text>
</comment>
<organism evidence="2 3">
    <name type="scientific">Parafrankia colletiae</name>
    <dbReference type="NCBI Taxonomy" id="573497"/>
    <lineage>
        <taxon>Bacteria</taxon>
        <taxon>Bacillati</taxon>
        <taxon>Actinomycetota</taxon>
        <taxon>Actinomycetes</taxon>
        <taxon>Frankiales</taxon>
        <taxon>Frankiaceae</taxon>
        <taxon>Parafrankia</taxon>
    </lineage>
</organism>
<feature type="compositionally biased region" description="Basic and acidic residues" evidence="1">
    <location>
        <begin position="46"/>
        <end position="56"/>
    </location>
</feature>
<dbReference type="AlphaFoldDB" id="A0A1S1QRD0"/>
<evidence type="ECO:0000256" key="1">
    <source>
        <dbReference type="SAM" id="MobiDB-lite"/>
    </source>
</evidence>
<protein>
    <submittedName>
        <fullName evidence="2">Uncharacterized protein</fullName>
    </submittedName>
</protein>
<feature type="region of interest" description="Disordered" evidence="1">
    <location>
        <begin position="1"/>
        <end position="75"/>
    </location>
</feature>
<feature type="compositionally biased region" description="Low complexity" evidence="1">
    <location>
        <begin position="20"/>
        <end position="34"/>
    </location>
</feature>